<dbReference type="Proteomes" id="UP000239757">
    <property type="component" value="Unassembled WGS sequence"/>
</dbReference>
<name>A0A2P5WW60_GOSBA</name>
<gene>
    <name evidence="1" type="ORF">GOBAR_AA25354</name>
</gene>
<reference evidence="1 2" key="1">
    <citation type="submission" date="2015-01" db="EMBL/GenBank/DDBJ databases">
        <title>Genome of allotetraploid Gossypium barbadense reveals genomic plasticity and fiber elongation in cotton evolution.</title>
        <authorList>
            <person name="Chen X."/>
            <person name="Liu X."/>
            <person name="Zhao B."/>
            <person name="Zheng H."/>
            <person name="Hu Y."/>
            <person name="Lu G."/>
            <person name="Yang C."/>
            <person name="Chen J."/>
            <person name="Shan C."/>
            <person name="Zhang L."/>
            <person name="Zhou Y."/>
            <person name="Wang L."/>
            <person name="Guo W."/>
            <person name="Bai Y."/>
            <person name="Ruan J."/>
            <person name="Shangguan X."/>
            <person name="Mao Y."/>
            <person name="Jiang J."/>
            <person name="Zhu Y."/>
            <person name="Lei J."/>
            <person name="Kang H."/>
            <person name="Chen S."/>
            <person name="He X."/>
            <person name="Wang R."/>
            <person name="Wang Y."/>
            <person name="Chen J."/>
            <person name="Wang L."/>
            <person name="Yu S."/>
            <person name="Wang B."/>
            <person name="Wei J."/>
            <person name="Song S."/>
            <person name="Lu X."/>
            <person name="Gao Z."/>
            <person name="Gu W."/>
            <person name="Deng X."/>
            <person name="Ma D."/>
            <person name="Wang S."/>
            <person name="Liang W."/>
            <person name="Fang L."/>
            <person name="Cai C."/>
            <person name="Zhu X."/>
            <person name="Zhou B."/>
            <person name="Zhang Y."/>
            <person name="Chen Z."/>
            <person name="Xu S."/>
            <person name="Zhu R."/>
            <person name="Wang S."/>
            <person name="Zhang T."/>
            <person name="Zhao G."/>
        </authorList>
    </citation>
    <scope>NUCLEOTIDE SEQUENCE [LARGE SCALE GENOMIC DNA]</scope>
    <source>
        <strain evidence="2">cv. Xinhai21</strain>
        <tissue evidence="1">Leaf</tissue>
    </source>
</reference>
<dbReference type="AlphaFoldDB" id="A0A2P5WW60"/>
<sequence length="124" mass="14179">MLLNQSSQLFAKGASIRAAPRLSIYRSTASLFICIFEEVNFPWLHWREVRHISESEDGRLRMRYQFDSHDAVGSCSAVIGSARNATVAASTRLHFPHLRFRVGLRFHLPLSCLQMMIHGDFIAF</sequence>
<protein>
    <submittedName>
        <fullName evidence="1">Uncharacterized protein</fullName>
    </submittedName>
</protein>
<evidence type="ECO:0000313" key="2">
    <source>
        <dbReference type="Proteomes" id="UP000239757"/>
    </source>
</evidence>
<accession>A0A2P5WW60</accession>
<dbReference type="EMBL" id="KZ666321">
    <property type="protein sequence ID" value="PPR95314.1"/>
    <property type="molecule type" value="Genomic_DNA"/>
</dbReference>
<proteinExistence type="predicted"/>
<organism evidence="1 2">
    <name type="scientific">Gossypium barbadense</name>
    <name type="common">Sea Island cotton</name>
    <name type="synonym">Hibiscus barbadensis</name>
    <dbReference type="NCBI Taxonomy" id="3634"/>
    <lineage>
        <taxon>Eukaryota</taxon>
        <taxon>Viridiplantae</taxon>
        <taxon>Streptophyta</taxon>
        <taxon>Embryophyta</taxon>
        <taxon>Tracheophyta</taxon>
        <taxon>Spermatophyta</taxon>
        <taxon>Magnoliopsida</taxon>
        <taxon>eudicotyledons</taxon>
        <taxon>Gunneridae</taxon>
        <taxon>Pentapetalae</taxon>
        <taxon>rosids</taxon>
        <taxon>malvids</taxon>
        <taxon>Malvales</taxon>
        <taxon>Malvaceae</taxon>
        <taxon>Malvoideae</taxon>
        <taxon>Gossypium</taxon>
    </lineage>
</organism>
<evidence type="ECO:0000313" key="1">
    <source>
        <dbReference type="EMBL" id="PPR95314.1"/>
    </source>
</evidence>